<feature type="region of interest" description="Disordered" evidence="1">
    <location>
        <begin position="1"/>
        <end position="98"/>
    </location>
</feature>
<gene>
    <name evidence="2" type="ORF">FRACA_1260008</name>
</gene>
<keyword evidence="3" id="KW-1185">Reference proteome</keyword>
<dbReference type="EMBL" id="FZMO01000031">
    <property type="protein sequence ID" value="SNQ46110.1"/>
    <property type="molecule type" value="Genomic_DNA"/>
</dbReference>
<dbReference type="Proteomes" id="UP000234331">
    <property type="component" value="Unassembled WGS sequence"/>
</dbReference>
<feature type="compositionally biased region" description="Basic and acidic residues" evidence="1">
    <location>
        <begin position="75"/>
        <end position="85"/>
    </location>
</feature>
<proteinExistence type="predicted"/>
<organism evidence="2 3">
    <name type="scientific">Frankia canadensis</name>
    <dbReference type="NCBI Taxonomy" id="1836972"/>
    <lineage>
        <taxon>Bacteria</taxon>
        <taxon>Bacillati</taxon>
        <taxon>Actinomycetota</taxon>
        <taxon>Actinomycetes</taxon>
        <taxon>Frankiales</taxon>
        <taxon>Frankiaceae</taxon>
        <taxon>Frankia</taxon>
    </lineage>
</organism>
<name>A0A2I2KKB8_9ACTN</name>
<sequence length="148" mass="15409">MPPGPTGDLSPRASRAPRGLPPEVPHWCKSSESDTSGITPPGCHGHNATRAHRHTAQEDIARHGPSAPTPARPGDPARRPADRCRRGPYRLPPASLAAGATGADLPEWAAVHSSRPAASGGIGAADPLGRRNNRRRGEGDGQRNGTAR</sequence>
<dbReference type="AlphaFoldDB" id="A0A2I2KKB8"/>
<protein>
    <submittedName>
        <fullName evidence="2">Uncharacterized protein</fullName>
    </submittedName>
</protein>
<accession>A0A2I2KKB8</accession>
<evidence type="ECO:0000313" key="3">
    <source>
        <dbReference type="Proteomes" id="UP000234331"/>
    </source>
</evidence>
<evidence type="ECO:0000313" key="2">
    <source>
        <dbReference type="EMBL" id="SNQ46110.1"/>
    </source>
</evidence>
<evidence type="ECO:0000256" key="1">
    <source>
        <dbReference type="SAM" id="MobiDB-lite"/>
    </source>
</evidence>
<feature type="region of interest" description="Disordered" evidence="1">
    <location>
        <begin position="111"/>
        <end position="148"/>
    </location>
</feature>
<reference evidence="2 3" key="1">
    <citation type="submission" date="2017-06" db="EMBL/GenBank/DDBJ databases">
        <authorList>
            <person name="Kim H.J."/>
            <person name="Triplett B.A."/>
        </authorList>
    </citation>
    <scope>NUCLEOTIDE SEQUENCE [LARGE SCALE GENOMIC DNA]</scope>
    <source>
        <strain evidence="2">FRACA_ARgP5</strain>
    </source>
</reference>